<comment type="caution">
    <text evidence="1">The sequence shown here is derived from an EMBL/GenBank/DDBJ whole genome shotgun (WGS) entry which is preliminary data.</text>
</comment>
<evidence type="ECO:0000313" key="2">
    <source>
        <dbReference type="Proteomes" id="UP000235145"/>
    </source>
</evidence>
<gene>
    <name evidence="1" type="ORF">LSAT_V11C500274150</name>
</gene>
<dbReference type="Proteomes" id="UP000235145">
    <property type="component" value="Unassembled WGS sequence"/>
</dbReference>
<reference evidence="1 2" key="1">
    <citation type="journal article" date="2017" name="Nat. Commun.">
        <title>Genome assembly with in vitro proximity ligation data and whole-genome triplication in lettuce.</title>
        <authorList>
            <person name="Reyes-Chin-Wo S."/>
            <person name="Wang Z."/>
            <person name="Yang X."/>
            <person name="Kozik A."/>
            <person name="Arikit S."/>
            <person name="Song C."/>
            <person name="Xia L."/>
            <person name="Froenicke L."/>
            <person name="Lavelle D.O."/>
            <person name="Truco M.J."/>
            <person name="Xia R."/>
            <person name="Zhu S."/>
            <person name="Xu C."/>
            <person name="Xu H."/>
            <person name="Xu X."/>
            <person name="Cox K."/>
            <person name="Korf I."/>
            <person name="Meyers B.C."/>
            <person name="Michelmore R.W."/>
        </authorList>
    </citation>
    <scope>NUCLEOTIDE SEQUENCE [LARGE SCALE GENOMIC DNA]</scope>
    <source>
        <strain evidence="2">cv. Salinas</strain>
        <tissue evidence="1">Seedlings</tissue>
    </source>
</reference>
<accession>A0A9R1XCV7</accession>
<sequence>MRPPPSLFTSRFPDQQGRYPPPSFSIAAITIEAPQPPMASPSSIALVSAYCFVDEGRHSTTCCRRLGRVWPEMACDRCPFRTRHDAAVLFFFFCSIRRQGLTSVAPVMVTTPKGCRVRVVYHLSSWGALPCSAHLRACMTAYCWPEKHGNHHGSRRFMPQSEWLATLFDIVKCKPQLGIIKELENHHLRVVAAATGRSVGSGICQPAAGVESAGLQQCGIVSMGLQQCESLGLRDSDIFLGVSELKLRAWLDNLRVIDLTLLRSSCLSPTVIGMSLLLEGLSDL</sequence>
<proteinExistence type="predicted"/>
<name>A0A9R1XCV7_LACSA</name>
<evidence type="ECO:0000313" key="1">
    <source>
        <dbReference type="EMBL" id="KAJ0205729.1"/>
    </source>
</evidence>
<dbReference type="EMBL" id="NBSK02000005">
    <property type="protein sequence ID" value="KAJ0205729.1"/>
    <property type="molecule type" value="Genomic_DNA"/>
</dbReference>
<keyword evidence="2" id="KW-1185">Reference proteome</keyword>
<protein>
    <submittedName>
        <fullName evidence="1">Uncharacterized protein</fullName>
    </submittedName>
</protein>
<dbReference type="AlphaFoldDB" id="A0A9R1XCV7"/>
<organism evidence="1 2">
    <name type="scientific">Lactuca sativa</name>
    <name type="common">Garden lettuce</name>
    <dbReference type="NCBI Taxonomy" id="4236"/>
    <lineage>
        <taxon>Eukaryota</taxon>
        <taxon>Viridiplantae</taxon>
        <taxon>Streptophyta</taxon>
        <taxon>Embryophyta</taxon>
        <taxon>Tracheophyta</taxon>
        <taxon>Spermatophyta</taxon>
        <taxon>Magnoliopsida</taxon>
        <taxon>eudicotyledons</taxon>
        <taxon>Gunneridae</taxon>
        <taxon>Pentapetalae</taxon>
        <taxon>asterids</taxon>
        <taxon>campanulids</taxon>
        <taxon>Asterales</taxon>
        <taxon>Asteraceae</taxon>
        <taxon>Cichorioideae</taxon>
        <taxon>Cichorieae</taxon>
        <taxon>Lactucinae</taxon>
        <taxon>Lactuca</taxon>
    </lineage>
</organism>